<protein>
    <submittedName>
        <fullName evidence="2">Uncharacterized protein</fullName>
    </submittedName>
</protein>
<sequence length="114" mass="13325">MTAKYLEVYVRGENVILFLQLWGRLDPSEAIAMEQQGKTQNPKRSKRLHRVKESSLLNDHYAMYAYFNALRGHQRWDVWLCALKYTAVTRNQSRPPKSTNPTSSFPEQARRGEP</sequence>
<dbReference type="AlphaFoldDB" id="A0A224Y5L0"/>
<reference evidence="2" key="1">
    <citation type="journal article" date="2017" name="Parasit. Vectors">
        <title>Sialotranscriptomics of Rhipicephalus zambeziensis reveals intricate expression profiles of secretory proteins and suggests tight temporal transcriptional regulation during blood-feeding.</title>
        <authorList>
            <person name="de Castro M.H."/>
            <person name="de Klerk D."/>
            <person name="Pienaar R."/>
            <person name="Rees D.J.G."/>
            <person name="Mans B.J."/>
        </authorList>
    </citation>
    <scope>NUCLEOTIDE SEQUENCE</scope>
    <source>
        <tissue evidence="2">Salivary glands</tissue>
    </source>
</reference>
<feature type="region of interest" description="Disordered" evidence="1">
    <location>
        <begin position="90"/>
        <end position="114"/>
    </location>
</feature>
<organism evidence="2">
    <name type="scientific">Rhipicephalus zambeziensis</name>
    <dbReference type="NCBI Taxonomy" id="60191"/>
    <lineage>
        <taxon>Eukaryota</taxon>
        <taxon>Metazoa</taxon>
        <taxon>Ecdysozoa</taxon>
        <taxon>Arthropoda</taxon>
        <taxon>Chelicerata</taxon>
        <taxon>Arachnida</taxon>
        <taxon>Acari</taxon>
        <taxon>Parasitiformes</taxon>
        <taxon>Ixodida</taxon>
        <taxon>Ixodoidea</taxon>
        <taxon>Ixodidae</taxon>
        <taxon>Rhipicephalinae</taxon>
        <taxon>Rhipicephalus</taxon>
        <taxon>Rhipicephalus</taxon>
    </lineage>
</organism>
<name>A0A224Y5L0_9ACAR</name>
<evidence type="ECO:0000313" key="2">
    <source>
        <dbReference type="EMBL" id="MAA12837.1"/>
    </source>
</evidence>
<dbReference type="EMBL" id="GFPF01001691">
    <property type="protein sequence ID" value="MAA12837.1"/>
    <property type="molecule type" value="Transcribed_RNA"/>
</dbReference>
<proteinExistence type="predicted"/>
<evidence type="ECO:0000256" key="1">
    <source>
        <dbReference type="SAM" id="MobiDB-lite"/>
    </source>
</evidence>
<accession>A0A224Y5L0</accession>
<feature type="compositionally biased region" description="Polar residues" evidence="1">
    <location>
        <begin position="90"/>
        <end position="106"/>
    </location>
</feature>